<evidence type="ECO:0000256" key="3">
    <source>
        <dbReference type="ARBA" id="ARBA00022723"/>
    </source>
</evidence>
<evidence type="ECO:0000256" key="4">
    <source>
        <dbReference type="ARBA" id="ARBA00022741"/>
    </source>
</evidence>
<feature type="binding site" description="in other chain" evidence="8">
    <location>
        <position position="112"/>
    </location>
    <ligand>
        <name>deamido-NAD(+)</name>
        <dbReference type="ChEBI" id="CHEBI:58437"/>
        <note>ligand shared between two neighboring subunits</note>
    </ligand>
</feature>
<feature type="binding site" evidence="8">
    <location>
        <position position="137"/>
    </location>
    <ligand>
        <name>Mg(2+)</name>
        <dbReference type="ChEBI" id="CHEBI:18420"/>
    </ligand>
</feature>
<dbReference type="GO" id="GO:0005524">
    <property type="term" value="F:ATP binding"/>
    <property type="evidence" value="ECO:0007669"/>
    <property type="project" value="UniProtKB-UniRule"/>
</dbReference>
<keyword evidence="5 8" id="KW-0067">ATP-binding</keyword>
<dbReference type="OrthoDB" id="9803818at2"/>
<comment type="caution">
    <text evidence="8">Lacks conserved residue(s) required for the propagation of feature annotation.</text>
</comment>
<comment type="similarity">
    <text evidence="1 8 9">Belongs to the NAD synthetase family.</text>
</comment>
<evidence type="ECO:0000256" key="1">
    <source>
        <dbReference type="ARBA" id="ARBA00005859"/>
    </source>
</evidence>
<proteinExistence type="inferred from homology"/>
<dbReference type="EC" id="6.3.1.5" evidence="8 10"/>
<evidence type="ECO:0000256" key="6">
    <source>
        <dbReference type="ARBA" id="ARBA00022842"/>
    </source>
</evidence>
<dbReference type="CDD" id="cd00553">
    <property type="entry name" value="NAD_synthase"/>
    <property type="match status" value="1"/>
</dbReference>
<dbReference type="UniPathway" id="UPA00253">
    <property type="reaction ID" value="UER00333"/>
</dbReference>
<comment type="function">
    <text evidence="8">Catalyzes the ATP-dependent amidation of deamido-NAD to form NAD. Uses ammonia as a nitrogen source.</text>
</comment>
<sequence length="242" mass="27217">MEKIEKICQDIVEWLRVMVNNAGGKGLVFGLSGGIDSAVVAGLSKRAFPESSLGIIMPCHSNPEDEEHGLLVAKVLNLEIERVDLSKTFDELVEAVNLTNPSKLALANIKPRLRMTTLYYFAQNYNYLVVGSSNRSEFAIGYFTKHGDSGVDLLPLASFVKGEIYQMAEFLNIPREIIEKPPSAGLWENQKDEDEMGFGYDVLDNYILNKTGPTEIVRKIERMSQNSQHKRKYPPIFIPKFD</sequence>
<dbReference type="PANTHER" id="PTHR23090:SF9">
    <property type="entry name" value="GLUTAMINE-DEPENDENT NAD(+) SYNTHETASE"/>
    <property type="match status" value="1"/>
</dbReference>
<name>A0A1H2STA4_9FIRM</name>
<dbReference type="EMBL" id="FNNG01000002">
    <property type="protein sequence ID" value="SDW34866.1"/>
    <property type="molecule type" value="Genomic_DNA"/>
</dbReference>
<feature type="binding site" evidence="8">
    <location>
        <position position="36"/>
    </location>
    <ligand>
        <name>Mg(2+)</name>
        <dbReference type="ChEBI" id="CHEBI:18420"/>
    </ligand>
</feature>
<comment type="subunit">
    <text evidence="8">Homodimer.</text>
</comment>
<dbReference type="Proteomes" id="UP000198828">
    <property type="component" value="Unassembled WGS sequence"/>
</dbReference>
<dbReference type="Gene3D" id="3.40.50.620">
    <property type="entry name" value="HUPs"/>
    <property type="match status" value="1"/>
</dbReference>
<evidence type="ECO:0000259" key="11">
    <source>
        <dbReference type="Pfam" id="PF02540"/>
    </source>
</evidence>
<dbReference type="InterPro" id="IPR022926">
    <property type="entry name" value="NH(3)-dep_NAD(+)_synth"/>
</dbReference>
<reference evidence="12 13" key="1">
    <citation type="submission" date="2016-10" db="EMBL/GenBank/DDBJ databases">
        <authorList>
            <person name="de Groot N.N."/>
        </authorList>
    </citation>
    <scope>NUCLEOTIDE SEQUENCE [LARGE SCALE GENOMIC DNA]</scope>
    <source>
        <strain evidence="12 13">DSM 23310</strain>
    </source>
</reference>
<dbReference type="GO" id="GO:0005737">
    <property type="term" value="C:cytoplasm"/>
    <property type="evidence" value="ECO:0007669"/>
    <property type="project" value="InterPro"/>
</dbReference>
<feature type="binding site" description="in other chain" evidence="8">
    <location>
        <begin position="229"/>
        <end position="230"/>
    </location>
    <ligand>
        <name>deamido-NAD(+)</name>
        <dbReference type="ChEBI" id="CHEBI:58437"/>
        <note>ligand shared between two neighboring subunits</note>
    </ligand>
</feature>
<accession>A0A1H2STA4</accession>
<evidence type="ECO:0000256" key="5">
    <source>
        <dbReference type="ARBA" id="ARBA00022840"/>
    </source>
</evidence>
<gene>
    <name evidence="8" type="primary">nadE</name>
    <name evidence="12" type="ORF">SAMN05660923_00538</name>
</gene>
<dbReference type="GO" id="GO:0004359">
    <property type="term" value="F:glutaminase activity"/>
    <property type="evidence" value="ECO:0007669"/>
    <property type="project" value="InterPro"/>
</dbReference>
<dbReference type="GO" id="GO:0003952">
    <property type="term" value="F:NAD+ synthase (glutamine-hydrolyzing) activity"/>
    <property type="evidence" value="ECO:0007669"/>
    <property type="project" value="InterPro"/>
</dbReference>
<keyword evidence="7 8" id="KW-0520">NAD</keyword>
<evidence type="ECO:0000313" key="12">
    <source>
        <dbReference type="EMBL" id="SDW34866.1"/>
    </source>
</evidence>
<protein>
    <recommendedName>
        <fullName evidence="8 10">NH(3)-dependent NAD(+) synthetase</fullName>
        <ecNumber evidence="8 10">6.3.1.5</ecNumber>
    </recommendedName>
</protein>
<dbReference type="Pfam" id="PF02540">
    <property type="entry name" value="NAD_synthase"/>
    <property type="match status" value="1"/>
</dbReference>
<evidence type="ECO:0000256" key="7">
    <source>
        <dbReference type="ARBA" id="ARBA00023027"/>
    </source>
</evidence>
<feature type="binding site" evidence="8">
    <location>
        <position position="183"/>
    </location>
    <ligand>
        <name>ATP</name>
        <dbReference type="ChEBI" id="CHEBI:30616"/>
    </ligand>
</feature>
<feature type="binding site" evidence="8">
    <location>
        <begin position="30"/>
        <end position="37"/>
    </location>
    <ligand>
        <name>ATP</name>
        <dbReference type="ChEBI" id="CHEBI:30616"/>
    </ligand>
</feature>
<feature type="binding site" evidence="8">
    <location>
        <position position="152"/>
    </location>
    <ligand>
        <name>deamido-NAD(+)</name>
        <dbReference type="ChEBI" id="CHEBI:58437"/>
        <note>ligand shared between two neighboring subunits</note>
    </ligand>
</feature>
<evidence type="ECO:0000313" key="13">
    <source>
        <dbReference type="Proteomes" id="UP000198828"/>
    </source>
</evidence>
<dbReference type="RefSeq" id="WP_093750621.1">
    <property type="nucleotide sequence ID" value="NZ_BSYN01000002.1"/>
</dbReference>
<evidence type="ECO:0000256" key="8">
    <source>
        <dbReference type="HAMAP-Rule" id="MF_00193"/>
    </source>
</evidence>
<evidence type="ECO:0000256" key="2">
    <source>
        <dbReference type="ARBA" id="ARBA00022598"/>
    </source>
</evidence>
<dbReference type="SUPFAM" id="SSF52402">
    <property type="entry name" value="Adenine nucleotide alpha hydrolases-like"/>
    <property type="match status" value="1"/>
</dbReference>
<organism evidence="12 13">
    <name type="scientific">Tepidimicrobium xylanilyticum</name>
    <dbReference type="NCBI Taxonomy" id="1123352"/>
    <lineage>
        <taxon>Bacteria</taxon>
        <taxon>Bacillati</taxon>
        <taxon>Bacillota</taxon>
        <taxon>Tissierellia</taxon>
        <taxon>Tissierellales</taxon>
        <taxon>Tepidimicrobiaceae</taxon>
        <taxon>Tepidimicrobium</taxon>
    </lineage>
</organism>
<evidence type="ECO:0000256" key="9">
    <source>
        <dbReference type="RuleBase" id="RU003811"/>
    </source>
</evidence>
<feature type="domain" description="NAD/GMP synthase" evidence="11">
    <location>
        <begin position="8"/>
        <end position="234"/>
    </location>
</feature>
<keyword evidence="4 8" id="KW-0547">Nucleotide-binding</keyword>
<comment type="catalytic activity">
    <reaction evidence="8 10">
        <text>deamido-NAD(+) + NH4(+) + ATP = AMP + diphosphate + NAD(+) + H(+)</text>
        <dbReference type="Rhea" id="RHEA:21188"/>
        <dbReference type="ChEBI" id="CHEBI:15378"/>
        <dbReference type="ChEBI" id="CHEBI:28938"/>
        <dbReference type="ChEBI" id="CHEBI:30616"/>
        <dbReference type="ChEBI" id="CHEBI:33019"/>
        <dbReference type="ChEBI" id="CHEBI:57540"/>
        <dbReference type="ChEBI" id="CHEBI:58437"/>
        <dbReference type="ChEBI" id="CHEBI:456215"/>
        <dbReference type="EC" id="6.3.1.5"/>
    </reaction>
</comment>
<keyword evidence="2 8" id="KW-0436">Ligase</keyword>
<dbReference type="PANTHER" id="PTHR23090">
    <property type="entry name" value="NH 3 /GLUTAMINE-DEPENDENT NAD + SYNTHETASE"/>
    <property type="match status" value="1"/>
</dbReference>
<feature type="binding site" evidence="8">
    <location>
        <position position="161"/>
    </location>
    <ligand>
        <name>ATP</name>
        <dbReference type="ChEBI" id="CHEBI:30616"/>
    </ligand>
</feature>
<keyword evidence="6 8" id="KW-0460">Magnesium</keyword>
<dbReference type="HAMAP" id="MF_00193">
    <property type="entry name" value="NadE_ammonia_dep"/>
    <property type="match status" value="1"/>
</dbReference>
<evidence type="ECO:0000256" key="10">
    <source>
        <dbReference type="RuleBase" id="RU003812"/>
    </source>
</evidence>
<keyword evidence="13" id="KW-1185">Reference proteome</keyword>
<dbReference type="AlphaFoldDB" id="A0A1H2STA4"/>
<dbReference type="GO" id="GO:0046872">
    <property type="term" value="F:metal ion binding"/>
    <property type="evidence" value="ECO:0007669"/>
    <property type="project" value="UniProtKB-KW"/>
</dbReference>
<comment type="pathway">
    <text evidence="8">Cofactor biosynthesis; NAD(+) biosynthesis; NAD(+) from deamido-NAD(+) (ammonia route): step 1/1.</text>
</comment>
<dbReference type="GO" id="GO:0009435">
    <property type="term" value="P:NAD+ biosynthetic process"/>
    <property type="evidence" value="ECO:0007669"/>
    <property type="project" value="UniProtKB-UniRule"/>
</dbReference>
<keyword evidence="3 8" id="KW-0479">Metal-binding</keyword>
<dbReference type="InterPro" id="IPR003694">
    <property type="entry name" value="NAD_synthase"/>
</dbReference>
<dbReference type="NCBIfam" id="TIGR00552">
    <property type="entry name" value="nadE"/>
    <property type="match status" value="1"/>
</dbReference>
<feature type="binding site" description="in other chain" evidence="8">
    <location>
        <position position="145"/>
    </location>
    <ligand>
        <name>deamido-NAD(+)</name>
        <dbReference type="ChEBI" id="CHEBI:58437"/>
        <note>ligand shared between two neighboring subunits</note>
    </ligand>
</feature>
<dbReference type="InterPro" id="IPR022310">
    <property type="entry name" value="NAD/GMP_synthase"/>
</dbReference>
<dbReference type="InterPro" id="IPR014729">
    <property type="entry name" value="Rossmann-like_a/b/a_fold"/>
</dbReference>
<dbReference type="GO" id="GO:0008795">
    <property type="term" value="F:NAD+ synthase activity"/>
    <property type="evidence" value="ECO:0007669"/>
    <property type="project" value="UniProtKB-UniRule"/>
</dbReference>